<reference evidence="1" key="1">
    <citation type="submission" date="2021-06" db="EMBL/GenBank/DDBJ databases">
        <authorList>
            <person name="Kallberg Y."/>
            <person name="Tangrot J."/>
            <person name="Rosling A."/>
        </authorList>
    </citation>
    <scope>NUCLEOTIDE SEQUENCE</scope>
    <source>
        <strain evidence="1">AU212A</strain>
    </source>
</reference>
<dbReference type="Proteomes" id="UP000789860">
    <property type="component" value="Unassembled WGS sequence"/>
</dbReference>
<evidence type="ECO:0000313" key="2">
    <source>
        <dbReference type="Proteomes" id="UP000789860"/>
    </source>
</evidence>
<keyword evidence="2" id="KW-1185">Reference proteome</keyword>
<sequence>SLANEQYVNDDNINHVEINYLNKIICTRSIYIIQQVANMIDECVMDFHFNSKTESHLSTFIGNHFLSQSSTIQLSNLIEQSEHLVVMPQNFFDLNQVLNMLSCRWGTECEHFWLVMLKCIGFATKQNAIETIIELLLKIDLSIIPLNDEIITNRMNLARELITTLELKWKDVVSFAVDRIVEKTLIYKKLDLSSLAINTQSMRVYKTLVYFIVTHPETSNINLTELTSGSLVTSKTCKCILDALGNSYRKLLRNFRCMLNSHNDRIETTSSGWLLLLLLYATSNMLKKSSARYIIACCNELIGIWFDVMSKQSQLTNFNGKRAQWDKTIAILEMIGM</sequence>
<feature type="non-terminal residue" evidence="1">
    <location>
        <position position="1"/>
    </location>
</feature>
<dbReference type="EMBL" id="CAJVPM010011966">
    <property type="protein sequence ID" value="CAG8585079.1"/>
    <property type="molecule type" value="Genomic_DNA"/>
</dbReference>
<name>A0ACA9MFF0_9GLOM</name>
<accession>A0ACA9MFF0</accession>
<gene>
    <name evidence="1" type="ORF">SCALOS_LOCUS6355</name>
</gene>
<protein>
    <submittedName>
        <fullName evidence="1">3867_t:CDS:1</fullName>
    </submittedName>
</protein>
<comment type="caution">
    <text evidence="1">The sequence shown here is derived from an EMBL/GenBank/DDBJ whole genome shotgun (WGS) entry which is preliminary data.</text>
</comment>
<proteinExistence type="predicted"/>
<evidence type="ECO:0000313" key="1">
    <source>
        <dbReference type="EMBL" id="CAG8585079.1"/>
    </source>
</evidence>
<organism evidence="1 2">
    <name type="scientific">Scutellospora calospora</name>
    <dbReference type="NCBI Taxonomy" id="85575"/>
    <lineage>
        <taxon>Eukaryota</taxon>
        <taxon>Fungi</taxon>
        <taxon>Fungi incertae sedis</taxon>
        <taxon>Mucoromycota</taxon>
        <taxon>Glomeromycotina</taxon>
        <taxon>Glomeromycetes</taxon>
        <taxon>Diversisporales</taxon>
        <taxon>Gigasporaceae</taxon>
        <taxon>Scutellospora</taxon>
    </lineage>
</organism>